<reference evidence="3" key="2">
    <citation type="submission" date="2020-11" db="EMBL/GenBank/DDBJ databases">
        <authorList>
            <person name="McCartney M.A."/>
            <person name="Auch B."/>
            <person name="Kono T."/>
            <person name="Mallez S."/>
            <person name="Becker A."/>
            <person name="Gohl D.M."/>
            <person name="Silverstein K.A.T."/>
            <person name="Koren S."/>
            <person name="Bechman K.B."/>
            <person name="Herman A."/>
            <person name="Abrahante J.E."/>
            <person name="Garbe J."/>
        </authorList>
    </citation>
    <scope>NUCLEOTIDE SEQUENCE</scope>
    <source>
        <strain evidence="3">Duluth1</strain>
        <tissue evidence="3">Whole animal</tissue>
    </source>
</reference>
<sequence>MSLTIMIMLGVLLTNVFGAKPSDSFDNRVEKFEMLLQNMSEQLNNEHQARIEMEKQLNNEHQARIEMKKQLNNEHQARVEMEKQLNNEHQARVEMEKQLNNEHLARMELEKKLATTERRISSRQLAHDPEIALFTYLSTTVHLSIGQIIVFDKVITNINSTNSLGG</sequence>
<feature type="coiled-coil region" evidence="1">
    <location>
        <begin position="29"/>
        <end position="119"/>
    </location>
</feature>
<evidence type="ECO:0000256" key="2">
    <source>
        <dbReference type="SAM" id="SignalP"/>
    </source>
</evidence>
<feature type="signal peptide" evidence="2">
    <location>
        <begin position="1"/>
        <end position="18"/>
    </location>
</feature>
<evidence type="ECO:0000313" key="3">
    <source>
        <dbReference type="EMBL" id="KAH3805789.1"/>
    </source>
</evidence>
<evidence type="ECO:0000256" key="1">
    <source>
        <dbReference type="SAM" id="Coils"/>
    </source>
</evidence>
<name>A0A9D4JDJ3_DREPO</name>
<dbReference type="Proteomes" id="UP000828390">
    <property type="component" value="Unassembled WGS sequence"/>
</dbReference>
<proteinExistence type="predicted"/>
<comment type="caution">
    <text evidence="3">The sequence shown here is derived from an EMBL/GenBank/DDBJ whole genome shotgun (WGS) entry which is preliminary data.</text>
</comment>
<accession>A0A9D4JDJ3</accession>
<keyword evidence="4" id="KW-1185">Reference proteome</keyword>
<dbReference type="AlphaFoldDB" id="A0A9D4JDJ3"/>
<keyword evidence="2" id="KW-0732">Signal</keyword>
<keyword evidence="1" id="KW-0175">Coiled coil</keyword>
<organism evidence="3 4">
    <name type="scientific">Dreissena polymorpha</name>
    <name type="common">Zebra mussel</name>
    <name type="synonym">Mytilus polymorpha</name>
    <dbReference type="NCBI Taxonomy" id="45954"/>
    <lineage>
        <taxon>Eukaryota</taxon>
        <taxon>Metazoa</taxon>
        <taxon>Spiralia</taxon>
        <taxon>Lophotrochozoa</taxon>
        <taxon>Mollusca</taxon>
        <taxon>Bivalvia</taxon>
        <taxon>Autobranchia</taxon>
        <taxon>Heteroconchia</taxon>
        <taxon>Euheterodonta</taxon>
        <taxon>Imparidentia</taxon>
        <taxon>Neoheterodontei</taxon>
        <taxon>Myida</taxon>
        <taxon>Dreissenoidea</taxon>
        <taxon>Dreissenidae</taxon>
        <taxon>Dreissena</taxon>
    </lineage>
</organism>
<dbReference type="EMBL" id="JAIWYP010000006">
    <property type="protein sequence ID" value="KAH3805789.1"/>
    <property type="molecule type" value="Genomic_DNA"/>
</dbReference>
<gene>
    <name evidence="3" type="ORF">DPMN_134097</name>
</gene>
<evidence type="ECO:0000313" key="4">
    <source>
        <dbReference type="Proteomes" id="UP000828390"/>
    </source>
</evidence>
<reference evidence="3" key="1">
    <citation type="journal article" date="2019" name="bioRxiv">
        <title>The Genome of the Zebra Mussel, Dreissena polymorpha: A Resource for Invasive Species Research.</title>
        <authorList>
            <person name="McCartney M.A."/>
            <person name="Auch B."/>
            <person name="Kono T."/>
            <person name="Mallez S."/>
            <person name="Zhang Y."/>
            <person name="Obille A."/>
            <person name="Becker A."/>
            <person name="Abrahante J.E."/>
            <person name="Garbe J."/>
            <person name="Badalamenti J.P."/>
            <person name="Herman A."/>
            <person name="Mangelson H."/>
            <person name="Liachko I."/>
            <person name="Sullivan S."/>
            <person name="Sone E.D."/>
            <person name="Koren S."/>
            <person name="Silverstein K.A.T."/>
            <person name="Beckman K.B."/>
            <person name="Gohl D.M."/>
        </authorList>
    </citation>
    <scope>NUCLEOTIDE SEQUENCE</scope>
    <source>
        <strain evidence="3">Duluth1</strain>
        <tissue evidence="3">Whole animal</tissue>
    </source>
</reference>
<feature type="chain" id="PRO_5039513026" evidence="2">
    <location>
        <begin position="19"/>
        <end position="166"/>
    </location>
</feature>
<protein>
    <submittedName>
        <fullName evidence="3">Uncharacterized protein</fullName>
    </submittedName>
</protein>